<accession>A0A401VUW0</accession>
<reference evidence="1 2" key="1">
    <citation type="submission" date="2018-11" db="EMBL/GenBank/DDBJ databases">
        <title>Whole genome sequence of Streptomyces paromomycinus NBRC 15454(T).</title>
        <authorList>
            <person name="Komaki H."/>
            <person name="Tamura T."/>
        </authorList>
    </citation>
    <scope>NUCLEOTIDE SEQUENCE [LARGE SCALE GENOMIC DNA]</scope>
    <source>
        <strain evidence="1 2">NBRC 15454</strain>
    </source>
</reference>
<name>A0A401VUW0_STREY</name>
<dbReference type="AlphaFoldDB" id="A0A401VUW0"/>
<sequence length="128" mass="14629">MTTSSSVRPSTLTGFVSTTRPELVRDDEGTAVELRFRLGIRVYDAACRYRRTEFYAIVLRDEHSDIALAYQHALHPGTRLHLHGDWRQRDDGTDGDATDEFVVRRLYTELAVPPGAWPGRVAARRETW</sequence>
<comment type="caution">
    <text evidence="1">The sequence shown here is derived from an EMBL/GenBank/DDBJ whole genome shotgun (WGS) entry which is preliminary data.</text>
</comment>
<dbReference type="Proteomes" id="UP000286746">
    <property type="component" value="Unassembled WGS sequence"/>
</dbReference>
<protein>
    <recommendedName>
        <fullName evidence="3">Single-stranded DNA-binding protein</fullName>
    </recommendedName>
</protein>
<evidence type="ECO:0008006" key="3">
    <source>
        <dbReference type="Google" id="ProtNLM"/>
    </source>
</evidence>
<proteinExistence type="predicted"/>
<dbReference type="RefSeq" id="WP_125051403.1">
    <property type="nucleotide sequence ID" value="NZ_BHZD01000001.1"/>
</dbReference>
<dbReference type="EMBL" id="BHZD01000001">
    <property type="protein sequence ID" value="GCD40849.1"/>
    <property type="molecule type" value="Genomic_DNA"/>
</dbReference>
<evidence type="ECO:0000313" key="1">
    <source>
        <dbReference type="EMBL" id="GCD40849.1"/>
    </source>
</evidence>
<organism evidence="1 2">
    <name type="scientific">Streptomyces paromomycinus</name>
    <name type="common">Streptomyces rimosus subsp. paromomycinus</name>
    <dbReference type="NCBI Taxonomy" id="92743"/>
    <lineage>
        <taxon>Bacteria</taxon>
        <taxon>Bacillati</taxon>
        <taxon>Actinomycetota</taxon>
        <taxon>Actinomycetes</taxon>
        <taxon>Kitasatosporales</taxon>
        <taxon>Streptomycetaceae</taxon>
        <taxon>Streptomyces</taxon>
    </lineage>
</organism>
<keyword evidence="2" id="KW-1185">Reference proteome</keyword>
<gene>
    <name evidence="1" type="ORF">GKJPGBOP_00502</name>
</gene>
<evidence type="ECO:0000313" key="2">
    <source>
        <dbReference type="Proteomes" id="UP000286746"/>
    </source>
</evidence>